<gene>
    <name evidence="1" type="ORF">AA309_28525</name>
</gene>
<proteinExistence type="predicted"/>
<dbReference type="PANTHER" id="PTHR39323:SF1">
    <property type="entry name" value="BLR1149 PROTEIN"/>
    <property type="match status" value="1"/>
</dbReference>
<dbReference type="EMBL" id="LCYG01000108">
    <property type="protein sequence ID" value="KLK89954.1"/>
    <property type="molecule type" value="Genomic_DNA"/>
</dbReference>
<protein>
    <submittedName>
        <fullName evidence="1">Phosphoesterase</fullName>
    </submittedName>
</protein>
<evidence type="ECO:0000313" key="2">
    <source>
        <dbReference type="Proteomes" id="UP000035489"/>
    </source>
</evidence>
<dbReference type="Proteomes" id="UP000035489">
    <property type="component" value="Unassembled WGS sequence"/>
</dbReference>
<evidence type="ECO:0000313" key="1">
    <source>
        <dbReference type="EMBL" id="KLK89954.1"/>
    </source>
</evidence>
<sequence length="233" mass="25223">MTALRKNKQTTHEIELAGQLALLDLSGGLYLPAHDALLVADLHFEKGSSFARRGMMLPPYDTRETLSALSDVVSRFNPRVVIALGDSFHDIGGPDRLGDEERSTLSGVQAGREWIWVTGNHDRILPESIGGQVVVEMALGSLTLRHEPVAGEQAELAGHLHPVGKVVMRGRATRRRCFLTDGTRCVMPALGAYAGGLNACDAAFKPLFPNGFTAHLIGTERIFAIAKAMLCRD</sequence>
<dbReference type="STRING" id="1225564.AA309_28525"/>
<dbReference type="RefSeq" id="WP_047192407.1">
    <property type="nucleotide sequence ID" value="NZ_LCYG01000108.1"/>
</dbReference>
<dbReference type="PATRIC" id="fig|1225564.3.peg.242"/>
<dbReference type="PIRSF" id="PIRSF000887">
    <property type="entry name" value="Pesterase_MJ0037"/>
    <property type="match status" value="1"/>
</dbReference>
<dbReference type="InterPro" id="IPR029052">
    <property type="entry name" value="Metallo-depent_PP-like"/>
</dbReference>
<accession>A0A0H1R4I5</accession>
<organism evidence="1 2">
    <name type="scientific">Microvirga vignae</name>
    <dbReference type="NCBI Taxonomy" id="1225564"/>
    <lineage>
        <taxon>Bacteria</taxon>
        <taxon>Pseudomonadati</taxon>
        <taxon>Pseudomonadota</taxon>
        <taxon>Alphaproteobacteria</taxon>
        <taxon>Hyphomicrobiales</taxon>
        <taxon>Methylobacteriaceae</taxon>
        <taxon>Microvirga</taxon>
    </lineage>
</organism>
<reference evidence="1 2" key="1">
    <citation type="submission" date="2015-05" db="EMBL/GenBank/DDBJ databases">
        <title>Draft genome sequence of Microvirga vignae strain BR3299, a novel nitrogen fixing bacteria isolated from Brazil semi-aired region.</title>
        <authorList>
            <person name="Zilli J.E."/>
            <person name="Passos S.R."/>
            <person name="Leite J."/>
            <person name="Baldani J.I."/>
            <person name="Xavier G.R."/>
            <person name="Rumjaneck N.G."/>
            <person name="Simoes-Araujo J.L."/>
        </authorList>
    </citation>
    <scope>NUCLEOTIDE SEQUENCE [LARGE SCALE GENOMIC DNA]</scope>
    <source>
        <strain evidence="1 2">BR3299</strain>
    </source>
</reference>
<dbReference type="PANTHER" id="PTHR39323">
    <property type="entry name" value="BLR1149 PROTEIN"/>
    <property type="match status" value="1"/>
</dbReference>
<dbReference type="OrthoDB" id="9795838at2"/>
<comment type="caution">
    <text evidence="1">The sequence shown here is derived from an EMBL/GenBank/DDBJ whole genome shotgun (WGS) entry which is preliminary data.</text>
</comment>
<dbReference type="AlphaFoldDB" id="A0A0H1R4I5"/>
<dbReference type="NCBIfam" id="TIGR04123">
    <property type="entry name" value="P_estr_lig_assc"/>
    <property type="match status" value="1"/>
</dbReference>
<dbReference type="SUPFAM" id="SSF56300">
    <property type="entry name" value="Metallo-dependent phosphatases"/>
    <property type="match status" value="1"/>
</dbReference>
<dbReference type="Gene3D" id="3.60.21.10">
    <property type="match status" value="1"/>
</dbReference>
<keyword evidence="2" id="KW-1185">Reference proteome</keyword>
<dbReference type="InterPro" id="IPR026336">
    <property type="entry name" value="PdeM-like"/>
</dbReference>
<name>A0A0H1R4I5_9HYPH</name>
<dbReference type="InterPro" id="IPR024173">
    <property type="entry name" value="Pesterase_MJ0037-like"/>
</dbReference>